<comment type="caution">
    <text evidence="2">The sequence shown here is derived from an EMBL/GenBank/DDBJ whole genome shotgun (WGS) entry which is preliminary data.</text>
</comment>
<dbReference type="OrthoDB" id="202537at2759"/>
<protein>
    <submittedName>
        <fullName evidence="2">Uncharacterized protein</fullName>
    </submittedName>
</protein>
<evidence type="ECO:0000313" key="2">
    <source>
        <dbReference type="EMBL" id="PFX30221.1"/>
    </source>
</evidence>
<name>A0A2B4SK02_STYPI</name>
<dbReference type="AlphaFoldDB" id="A0A2B4SK02"/>
<accession>A0A2B4SK02</accession>
<evidence type="ECO:0000256" key="1">
    <source>
        <dbReference type="SAM" id="MobiDB-lite"/>
    </source>
</evidence>
<proteinExistence type="predicted"/>
<organism evidence="2 3">
    <name type="scientific">Stylophora pistillata</name>
    <name type="common">Smooth cauliflower coral</name>
    <dbReference type="NCBI Taxonomy" id="50429"/>
    <lineage>
        <taxon>Eukaryota</taxon>
        <taxon>Metazoa</taxon>
        <taxon>Cnidaria</taxon>
        <taxon>Anthozoa</taxon>
        <taxon>Hexacorallia</taxon>
        <taxon>Scleractinia</taxon>
        <taxon>Astrocoeniina</taxon>
        <taxon>Pocilloporidae</taxon>
        <taxon>Stylophora</taxon>
    </lineage>
</organism>
<keyword evidence="3" id="KW-1185">Reference proteome</keyword>
<dbReference type="Proteomes" id="UP000225706">
    <property type="component" value="Unassembled WGS sequence"/>
</dbReference>
<sequence>MGVSNRIDRCILRNSVNYVTLFVAVFIGDLVHGDCGGFDFENGVEALSTWKKTGQAFDNQPIYRDNPGIRDQGIKTNVQGEWWIATFANRTNATLLGDYPIGTLTSPSFRIKGSNINFLLGGGCDAGKIRVELLVNGKVQRTAFPDNCRDRMRRKFWNVAQFNSNIGQIRLVDASRKAHVNFDDLKGDFSCTDVGKTFSDLHDDNYDEPLDPVNPVSSDTKSQDNAVIGTEDDYNTMQMKPTQKLHDGSIKIGKGRPLYKGLLGAARAKNIFEAKTPSKPPPLRPVAASKPFMAPTAKLAHKQSFRDSDNKSALPRDDELRNLTCKNFIVEIKTGLPWDNDFLFPSNANYQATRRATELKVLRAFDENKDFRGAFFDKFSSSEEPSGVKAYFLLRFRANGKFIGKLLDNLGPGNVSAAGCYPDTPITQCSSSCPSTCAPACLYSCCQPSVSAPAAPQPVYQPAPVHLPPPLPPPPPPPPPPQPVAVMAPSPQVYQPPQRQWNVQITGQATIPPPRALSPQYPMSQPLSWPGSQCSSRCSPTCAPICSPICCQFYNSERNEEIKKTLKKEAVQEEKH</sequence>
<reference evidence="3" key="1">
    <citation type="journal article" date="2017" name="bioRxiv">
        <title>Comparative analysis of the genomes of Stylophora pistillata and Acropora digitifera provides evidence for extensive differences between species of corals.</title>
        <authorList>
            <person name="Voolstra C.R."/>
            <person name="Li Y."/>
            <person name="Liew Y.J."/>
            <person name="Baumgarten S."/>
            <person name="Zoccola D."/>
            <person name="Flot J.-F."/>
            <person name="Tambutte S."/>
            <person name="Allemand D."/>
            <person name="Aranda M."/>
        </authorList>
    </citation>
    <scope>NUCLEOTIDE SEQUENCE [LARGE SCALE GENOMIC DNA]</scope>
</reference>
<feature type="compositionally biased region" description="Pro residues" evidence="1">
    <location>
        <begin position="466"/>
        <end position="483"/>
    </location>
</feature>
<gene>
    <name evidence="2" type="ORF">AWC38_SpisGene4950</name>
</gene>
<feature type="region of interest" description="Disordered" evidence="1">
    <location>
        <begin position="466"/>
        <end position="490"/>
    </location>
</feature>
<evidence type="ECO:0000313" key="3">
    <source>
        <dbReference type="Proteomes" id="UP000225706"/>
    </source>
</evidence>
<dbReference type="EMBL" id="LSMT01000053">
    <property type="protein sequence ID" value="PFX30221.1"/>
    <property type="molecule type" value="Genomic_DNA"/>
</dbReference>